<protein>
    <submittedName>
        <fullName evidence="2">Uncharacterized protein</fullName>
    </submittedName>
</protein>
<keyword evidence="1" id="KW-0472">Membrane</keyword>
<evidence type="ECO:0000256" key="1">
    <source>
        <dbReference type="SAM" id="Phobius"/>
    </source>
</evidence>
<feature type="transmembrane region" description="Helical" evidence="1">
    <location>
        <begin position="658"/>
        <end position="683"/>
    </location>
</feature>
<gene>
    <name evidence="2" type="ORF">CYV19_13035</name>
</gene>
<keyword evidence="1" id="KW-0812">Transmembrane</keyword>
<dbReference type="Proteomes" id="UP000234484">
    <property type="component" value="Unassembled WGS sequence"/>
</dbReference>
<evidence type="ECO:0000313" key="2">
    <source>
        <dbReference type="EMBL" id="PLK19826.1"/>
    </source>
</evidence>
<accession>A0A2J4JDA9</accession>
<dbReference type="EMBL" id="PKKI01000039">
    <property type="protein sequence ID" value="PLK19826.1"/>
    <property type="molecule type" value="Genomic_DNA"/>
</dbReference>
<evidence type="ECO:0000313" key="3">
    <source>
        <dbReference type="Proteomes" id="UP000234484"/>
    </source>
</evidence>
<sequence length="689" mass="75946">MALSMFTMPLMGGFSGIGDSSESINAHSGTAVADDDDGVCDNSYAWIVGGGAMMGAYCVASSYLDDPDEASDAFELEQAAYNHHASLDQMWAELRGDMADDRHEDLAYFAFADGEQEVVEHRYEDEPLSEAEVAANNAILDYFNSTYRNFVGDLEHEDVGAHNEFWSEYHNWDQATSEADNADNIYDIQISQTTYHRGTATLYRGQMDVTVDVTGDSELVTDTMTTEAGEELEYITAIEDVEMTDDDPGFADPWDNTGDTDATERTDLVFQIDPDKQHENGVYATLYHYEDADADALSEPDTTSIAETGSDDSYSVSIVAEDPNSSESSETTVSTLDNNLRTHLEYVQEERIEAVEMMSDRPEEYYDNVDAGEKAPDEYFGPREFVTEYGSAMGTQAAVDLYFERMTGASVTDPDQQMVVEEDGDEYTGGLVMTNPDDAPRLNADEPQDLADSEGEVSLTDYQHRDEMEFEDGVLEIEFEDSSGYDTEEIGVDVINADEDAVSIDTDGDIITVEVDEDGLQDDEFALFESFVEFDDDGETVTESSDTYMLVADDRLTDVYGFQTGEEYDVGADMIYQDDAEETDRVTLDDGWTLEEAYGDSGDEVDVVPVDEGVDTSYDGVTIVDRIDDTQDIRDAVEHNDHISAGGDDDGWGLWEGLGLGAGVVIVFVFIGGVLLTIGYVVFRAHPTT</sequence>
<comment type="caution">
    <text evidence="2">The sequence shown here is derived from an EMBL/GenBank/DDBJ whole genome shotgun (WGS) entry which is preliminary data.</text>
</comment>
<name>A0A2J4JDA9_NATGS</name>
<keyword evidence="1" id="KW-1133">Transmembrane helix</keyword>
<organism evidence="2 3">
    <name type="scientific">Natronobacterium gregoryi (strain ATCC 43098 / DSM 3393 / CCM 3738 / CIP 104747 / IAM 13177 / JCM 8860 / NBRC 102187 / NCIMB 2189 / SP2)</name>
    <dbReference type="NCBI Taxonomy" id="797304"/>
    <lineage>
        <taxon>Archaea</taxon>
        <taxon>Methanobacteriati</taxon>
        <taxon>Methanobacteriota</taxon>
        <taxon>Stenosarchaea group</taxon>
        <taxon>Halobacteria</taxon>
        <taxon>Halobacteriales</taxon>
        <taxon>Natrialbaceae</taxon>
        <taxon>Natronobacterium</taxon>
    </lineage>
</organism>
<dbReference type="AlphaFoldDB" id="A0A2J4JDA9"/>
<proteinExistence type="predicted"/>
<reference evidence="2 3" key="1">
    <citation type="submission" date="2017-12" db="EMBL/GenBank/DDBJ databases">
        <title>The characterization of oligonucleotides binding to NgAgo.</title>
        <authorList>
            <person name="Jiang L."/>
            <person name="He B."/>
            <person name="Kang J."/>
            <person name="Yu M."/>
            <person name="Li N."/>
            <person name="Fang Y."/>
            <person name="Tang Z."/>
            <person name="Wu P."/>
            <person name="Yao P."/>
            <person name="Huang J."/>
        </authorList>
    </citation>
    <scope>NUCLEOTIDE SEQUENCE [LARGE SCALE GENOMIC DNA]</scope>
    <source>
        <strain evidence="2 3">SP2</strain>
        <tissue evidence="2">Freeze-dried powder thallus</tissue>
    </source>
</reference>